<keyword evidence="2" id="KW-0472">Membrane</keyword>
<name>A0A930Q1J3_9MICC</name>
<gene>
    <name evidence="3" type="ORF">HXO65_06980</name>
</gene>
<sequence>MTAFTATAIGLAVVATLLFVTTVALFFQWDIPTAWKELKGQTFTDTVEALTKVLSSEGAVESYRKLAALSLTEASPFNNQERNDGTLDSDSLSSSLSGDLTDPETLTLHQESVQEADVREKERLARQDAAPQAIKPVEKKPRPLPTPVSLLPDVPAPAPVAKPAQVAGHGDVAEEADTGFFPDESEETTEEADTTFFEDTEIPTANLTPQPPVEATDPLSHVTLVSEAHSWQ</sequence>
<feature type="compositionally biased region" description="Basic and acidic residues" evidence="1">
    <location>
        <begin position="116"/>
        <end position="126"/>
    </location>
</feature>
<evidence type="ECO:0000256" key="2">
    <source>
        <dbReference type="SAM" id="Phobius"/>
    </source>
</evidence>
<keyword evidence="2" id="KW-1133">Transmembrane helix</keyword>
<feature type="region of interest" description="Disordered" evidence="1">
    <location>
        <begin position="77"/>
        <end position="232"/>
    </location>
</feature>
<feature type="compositionally biased region" description="Low complexity" evidence="1">
    <location>
        <begin position="86"/>
        <end position="100"/>
    </location>
</feature>
<proteinExistence type="predicted"/>
<organism evidence="3 4">
    <name type="scientific">Rothia mucilaginosa</name>
    <dbReference type="NCBI Taxonomy" id="43675"/>
    <lineage>
        <taxon>Bacteria</taxon>
        <taxon>Bacillati</taxon>
        <taxon>Actinomycetota</taxon>
        <taxon>Actinomycetes</taxon>
        <taxon>Micrococcales</taxon>
        <taxon>Micrococcaceae</taxon>
        <taxon>Rothia</taxon>
    </lineage>
</organism>
<keyword evidence="2" id="KW-0812">Transmembrane</keyword>
<dbReference type="Proteomes" id="UP000785653">
    <property type="component" value="Unassembled WGS sequence"/>
</dbReference>
<comment type="caution">
    <text evidence="3">The sequence shown here is derived from an EMBL/GenBank/DDBJ whole genome shotgun (WGS) entry which is preliminary data.</text>
</comment>
<accession>A0A930Q1J3</accession>
<dbReference type="AlphaFoldDB" id="A0A930Q1J3"/>
<evidence type="ECO:0000313" key="4">
    <source>
        <dbReference type="Proteomes" id="UP000785653"/>
    </source>
</evidence>
<evidence type="ECO:0000313" key="3">
    <source>
        <dbReference type="EMBL" id="MBF1673926.1"/>
    </source>
</evidence>
<evidence type="ECO:0000256" key="1">
    <source>
        <dbReference type="SAM" id="MobiDB-lite"/>
    </source>
</evidence>
<protein>
    <submittedName>
        <fullName evidence="3">Uncharacterized protein</fullName>
    </submittedName>
</protein>
<dbReference type="EMBL" id="JABZXS010000119">
    <property type="protein sequence ID" value="MBF1673926.1"/>
    <property type="molecule type" value="Genomic_DNA"/>
</dbReference>
<reference evidence="3" key="1">
    <citation type="submission" date="2020-04" db="EMBL/GenBank/DDBJ databases">
        <title>Deep metagenomics examines the oral microbiome during advanced dental caries in children, revealing novel taxa and co-occurrences with host molecules.</title>
        <authorList>
            <person name="Baker J.L."/>
            <person name="Morton J.T."/>
            <person name="Dinis M."/>
            <person name="Alvarez R."/>
            <person name="Tran N.C."/>
            <person name="Knight R."/>
            <person name="Edlund A."/>
        </authorList>
    </citation>
    <scope>NUCLEOTIDE SEQUENCE</scope>
    <source>
        <strain evidence="3">JCVI_47_bin.3</strain>
    </source>
</reference>
<feature type="compositionally biased region" description="Acidic residues" evidence="1">
    <location>
        <begin position="173"/>
        <end position="201"/>
    </location>
</feature>
<feature type="transmembrane region" description="Helical" evidence="2">
    <location>
        <begin position="6"/>
        <end position="27"/>
    </location>
</feature>